<name>A0A6G1H3F5_9PEZI</name>
<proteinExistence type="predicted"/>
<dbReference type="EMBL" id="ML977151">
    <property type="protein sequence ID" value="KAF1987594.1"/>
    <property type="molecule type" value="Genomic_DNA"/>
</dbReference>
<feature type="signal peptide" evidence="1">
    <location>
        <begin position="1"/>
        <end position="33"/>
    </location>
</feature>
<keyword evidence="3" id="KW-1185">Reference proteome</keyword>
<protein>
    <submittedName>
        <fullName evidence="2">Uncharacterized protein</fullName>
    </submittedName>
</protein>
<dbReference type="AlphaFoldDB" id="A0A6G1H3F5"/>
<evidence type="ECO:0000313" key="2">
    <source>
        <dbReference type="EMBL" id="KAF1987594.1"/>
    </source>
</evidence>
<gene>
    <name evidence="2" type="ORF">K402DRAFT_42170</name>
</gene>
<organism evidence="2 3">
    <name type="scientific">Aulographum hederae CBS 113979</name>
    <dbReference type="NCBI Taxonomy" id="1176131"/>
    <lineage>
        <taxon>Eukaryota</taxon>
        <taxon>Fungi</taxon>
        <taxon>Dikarya</taxon>
        <taxon>Ascomycota</taxon>
        <taxon>Pezizomycotina</taxon>
        <taxon>Dothideomycetes</taxon>
        <taxon>Pleosporomycetidae</taxon>
        <taxon>Aulographales</taxon>
        <taxon>Aulographaceae</taxon>
    </lineage>
</organism>
<feature type="chain" id="PRO_5026117649" evidence="1">
    <location>
        <begin position="34"/>
        <end position="96"/>
    </location>
</feature>
<evidence type="ECO:0000256" key="1">
    <source>
        <dbReference type="SAM" id="SignalP"/>
    </source>
</evidence>
<accession>A0A6G1H3F5</accession>
<dbReference type="Proteomes" id="UP000800041">
    <property type="component" value="Unassembled WGS sequence"/>
</dbReference>
<evidence type="ECO:0000313" key="3">
    <source>
        <dbReference type="Proteomes" id="UP000800041"/>
    </source>
</evidence>
<reference evidence="2" key="1">
    <citation type="journal article" date="2020" name="Stud. Mycol.">
        <title>101 Dothideomycetes genomes: a test case for predicting lifestyles and emergence of pathogens.</title>
        <authorList>
            <person name="Haridas S."/>
            <person name="Albert R."/>
            <person name="Binder M."/>
            <person name="Bloem J."/>
            <person name="Labutti K."/>
            <person name="Salamov A."/>
            <person name="Andreopoulos B."/>
            <person name="Baker S."/>
            <person name="Barry K."/>
            <person name="Bills G."/>
            <person name="Bluhm B."/>
            <person name="Cannon C."/>
            <person name="Castanera R."/>
            <person name="Culley D."/>
            <person name="Daum C."/>
            <person name="Ezra D."/>
            <person name="Gonzalez J."/>
            <person name="Henrissat B."/>
            <person name="Kuo A."/>
            <person name="Liang C."/>
            <person name="Lipzen A."/>
            <person name="Lutzoni F."/>
            <person name="Magnuson J."/>
            <person name="Mondo S."/>
            <person name="Nolan M."/>
            <person name="Ohm R."/>
            <person name="Pangilinan J."/>
            <person name="Park H.-J."/>
            <person name="Ramirez L."/>
            <person name="Alfaro M."/>
            <person name="Sun H."/>
            <person name="Tritt A."/>
            <person name="Yoshinaga Y."/>
            <person name="Zwiers L.-H."/>
            <person name="Turgeon B."/>
            <person name="Goodwin S."/>
            <person name="Spatafora J."/>
            <person name="Crous P."/>
            <person name="Grigoriev I."/>
        </authorList>
    </citation>
    <scope>NUCLEOTIDE SEQUENCE</scope>
    <source>
        <strain evidence="2">CBS 113979</strain>
    </source>
</reference>
<sequence length="96" mass="11340">MLALLEEDRGQSFHQHLTLTLTLMLMLLKRTEARCWEVMLGDGAIGAEKWSWRCWVFWKLRDANELTSLLLRTRLADRVDNEAEVECFWKSDPLCQ</sequence>
<keyword evidence="1" id="KW-0732">Signal</keyword>